<name>A0ACD1H591_9EURO</name>
<sequence>MQLSVRRLLSLGLLATALPATVCGANRSSMLRTVVTTDLEQDDLASLIRYLLYTNELDTQAIIYSSSRYHWSGDGNGTKFFLPDREYSSPQWAWRWTGTRTLQDKVLPAYAEIWPNLNNHDPSYPTPDELASLIKIGNINFEGEMELDTEGSDLIRSLILDDDPRTLYLQAWGGTNTIARALKSIEDEYSGGSQWNETRDAVVKKTVILASGFQDETYANYISLQWPQIRVEQLEPGYTTWGYNCNKGQGNTRGRSTGDNLYFTGKWMKAHIQTGPLGRLYRSWIDGQSMAGDAQDIFGSAATANQSAFCKALEPYAFLSEGDNVVFNPLLTTGLQNPANPSLGGWGGRSYQNSTSPNLWVMVSSEKNKAGVEVDDYTTDRWAGAAQNDFAARMQWTLTPKYSSANHPPSVTILNGTTVEAQAGTTVTLAGNVSDPDSNNVTTTWWQFFEEGTYPGNVTVTEVGDDQAEVEIPTDAQTSETVSIIFEGTDDGQFPLTRYGRVFIRIV</sequence>
<reference evidence="1" key="1">
    <citation type="submission" date="2018-02" db="EMBL/GenBank/DDBJ databases">
        <title>The genomes of Aspergillus section Nigri reveals drivers in fungal speciation.</title>
        <authorList>
            <consortium name="DOE Joint Genome Institute"/>
            <person name="Vesth T.C."/>
            <person name="Nybo J."/>
            <person name="Theobald S."/>
            <person name="Brandl J."/>
            <person name="Frisvad J.C."/>
            <person name="Nielsen K.F."/>
            <person name="Lyhne E.K."/>
            <person name="Kogle M.E."/>
            <person name="Kuo A."/>
            <person name="Riley R."/>
            <person name="Clum A."/>
            <person name="Nolan M."/>
            <person name="Lipzen A."/>
            <person name="Salamov A."/>
            <person name="Henrissat B."/>
            <person name="Wiebenga A."/>
            <person name="De vries R.P."/>
            <person name="Grigoriev I.V."/>
            <person name="Mortensen U.H."/>
            <person name="Andersen M.R."/>
            <person name="Baker S.E."/>
        </authorList>
    </citation>
    <scope>NUCLEOTIDE SEQUENCE</scope>
    <source>
        <strain evidence="1">CBS 121060</strain>
    </source>
</reference>
<evidence type="ECO:0000313" key="1">
    <source>
        <dbReference type="EMBL" id="RAH68571.1"/>
    </source>
</evidence>
<proteinExistence type="predicted"/>
<accession>A0ACD1H591</accession>
<dbReference type="EMBL" id="KZ824966">
    <property type="protein sequence ID" value="RAH68571.1"/>
    <property type="molecule type" value="Genomic_DNA"/>
</dbReference>
<evidence type="ECO:0000313" key="2">
    <source>
        <dbReference type="Proteomes" id="UP000249661"/>
    </source>
</evidence>
<organism evidence="1 2">
    <name type="scientific">Aspergillus aculeatinus CBS 121060</name>
    <dbReference type="NCBI Taxonomy" id="1448322"/>
    <lineage>
        <taxon>Eukaryota</taxon>
        <taxon>Fungi</taxon>
        <taxon>Dikarya</taxon>
        <taxon>Ascomycota</taxon>
        <taxon>Pezizomycotina</taxon>
        <taxon>Eurotiomycetes</taxon>
        <taxon>Eurotiomycetidae</taxon>
        <taxon>Eurotiales</taxon>
        <taxon>Aspergillaceae</taxon>
        <taxon>Aspergillus</taxon>
        <taxon>Aspergillus subgen. Circumdati</taxon>
    </lineage>
</organism>
<gene>
    <name evidence="1" type="ORF">BO66DRAFT_421600</name>
</gene>
<protein>
    <submittedName>
        <fullName evidence="1">DUF1593-domain-containing protein</fullName>
    </submittedName>
</protein>
<keyword evidence="2" id="KW-1185">Reference proteome</keyword>
<dbReference type="Proteomes" id="UP000249661">
    <property type="component" value="Unassembled WGS sequence"/>
</dbReference>